<keyword evidence="7" id="KW-0804">Transcription</keyword>
<dbReference type="InterPro" id="IPR000536">
    <property type="entry name" value="Nucl_hrmn_rcpt_lig-bd"/>
</dbReference>
<comment type="similarity">
    <text evidence="1">Belongs to the nuclear hormone receptor family.</text>
</comment>
<dbReference type="Proteomes" id="UP000694844">
    <property type="component" value="Chromosome 4"/>
</dbReference>
<feature type="compositionally biased region" description="Low complexity" evidence="10">
    <location>
        <begin position="253"/>
        <end position="267"/>
    </location>
</feature>
<dbReference type="GO" id="GO:0003700">
    <property type="term" value="F:DNA-binding transcription factor activity"/>
    <property type="evidence" value="ECO:0007669"/>
    <property type="project" value="InterPro"/>
</dbReference>
<dbReference type="PROSITE" id="PS00031">
    <property type="entry name" value="NUCLEAR_REC_DBD_1"/>
    <property type="match status" value="1"/>
</dbReference>
<evidence type="ECO:0000256" key="10">
    <source>
        <dbReference type="SAM" id="MobiDB-lite"/>
    </source>
</evidence>
<reference evidence="14" key="1">
    <citation type="submission" date="2025-08" db="UniProtKB">
        <authorList>
            <consortium name="RefSeq"/>
        </authorList>
    </citation>
    <scope>IDENTIFICATION</scope>
    <source>
        <tissue evidence="14">Whole sample</tissue>
    </source>
</reference>
<protein>
    <submittedName>
        <fullName evidence="14">Uncharacterized protein LOC111128416</fullName>
    </submittedName>
</protein>
<keyword evidence="13" id="KW-1185">Reference proteome</keyword>
<dbReference type="InterPro" id="IPR001628">
    <property type="entry name" value="Znf_hrmn_rcpt"/>
</dbReference>
<keyword evidence="4" id="KW-0862">Zinc</keyword>
<dbReference type="KEGG" id="cvn:111128416"/>
<evidence type="ECO:0000256" key="5">
    <source>
        <dbReference type="ARBA" id="ARBA00023015"/>
    </source>
</evidence>
<feature type="region of interest" description="Disordered" evidence="10">
    <location>
        <begin position="242"/>
        <end position="290"/>
    </location>
</feature>
<dbReference type="Gene3D" id="1.10.565.10">
    <property type="entry name" value="Retinoid X Receptor"/>
    <property type="match status" value="1"/>
</dbReference>
<evidence type="ECO:0000256" key="3">
    <source>
        <dbReference type="ARBA" id="ARBA00022771"/>
    </source>
</evidence>
<keyword evidence="9" id="KW-0539">Nucleus</keyword>
<evidence type="ECO:0000256" key="9">
    <source>
        <dbReference type="ARBA" id="ARBA00023242"/>
    </source>
</evidence>
<dbReference type="RefSeq" id="XP_022329720.1">
    <property type="nucleotide sequence ID" value="XM_022474012.1"/>
</dbReference>
<evidence type="ECO:0000259" key="12">
    <source>
        <dbReference type="PROSITE" id="PS51843"/>
    </source>
</evidence>
<dbReference type="CDD" id="cd06916">
    <property type="entry name" value="NR_DBD_like"/>
    <property type="match status" value="2"/>
</dbReference>
<dbReference type="PROSITE" id="PS51843">
    <property type="entry name" value="NR_LBD"/>
    <property type="match status" value="1"/>
</dbReference>
<dbReference type="InterPro" id="IPR035500">
    <property type="entry name" value="NHR-like_dom_sf"/>
</dbReference>
<gene>
    <name evidence="14" type="primary">LOC111128416</name>
</gene>
<proteinExistence type="inferred from homology"/>
<feature type="region of interest" description="Disordered" evidence="10">
    <location>
        <begin position="522"/>
        <end position="601"/>
    </location>
</feature>
<feature type="domain" description="NR LBD" evidence="12">
    <location>
        <begin position="776"/>
        <end position="1010"/>
    </location>
</feature>
<evidence type="ECO:0000256" key="4">
    <source>
        <dbReference type="ARBA" id="ARBA00022833"/>
    </source>
</evidence>
<dbReference type="PANTHER" id="PTHR24082:SF473">
    <property type="entry name" value="ECDYSONE-INDUCED PROTEIN 75B, ISOFORM B"/>
    <property type="match status" value="1"/>
</dbReference>
<dbReference type="GO" id="GO:0008270">
    <property type="term" value="F:zinc ion binding"/>
    <property type="evidence" value="ECO:0007669"/>
    <property type="project" value="UniProtKB-KW"/>
</dbReference>
<dbReference type="Gene3D" id="3.30.50.10">
    <property type="entry name" value="Erythroid Transcription Factor GATA-1, subunit A"/>
    <property type="match status" value="2"/>
</dbReference>
<keyword evidence="2" id="KW-0479">Metal-binding</keyword>
<evidence type="ECO:0000256" key="2">
    <source>
        <dbReference type="ARBA" id="ARBA00022723"/>
    </source>
</evidence>
<keyword evidence="3" id="KW-0863">Zinc-finger</keyword>
<feature type="domain" description="Nuclear receptor" evidence="11">
    <location>
        <begin position="82"/>
        <end position="158"/>
    </location>
</feature>
<dbReference type="InterPro" id="IPR050234">
    <property type="entry name" value="Nuclear_hormone_rcpt_NR1"/>
</dbReference>
<dbReference type="FunFam" id="3.30.50.10:FF:000030">
    <property type="entry name" value="Nuclear Hormone Receptor family"/>
    <property type="match status" value="1"/>
</dbReference>
<dbReference type="PRINTS" id="PR00047">
    <property type="entry name" value="STROIDFINGER"/>
</dbReference>
<evidence type="ECO:0000313" key="13">
    <source>
        <dbReference type="Proteomes" id="UP000694844"/>
    </source>
</evidence>
<name>A0A8B8DPK8_CRAVI</name>
<dbReference type="SMART" id="SM00399">
    <property type="entry name" value="ZnF_C4"/>
    <property type="match status" value="2"/>
</dbReference>
<dbReference type="Pfam" id="PF00105">
    <property type="entry name" value="zf-C4"/>
    <property type="match status" value="2"/>
</dbReference>
<dbReference type="GO" id="GO:0043565">
    <property type="term" value="F:sequence-specific DNA binding"/>
    <property type="evidence" value="ECO:0007669"/>
    <property type="project" value="InterPro"/>
</dbReference>
<feature type="domain" description="Nuclear receptor" evidence="11">
    <location>
        <begin position="166"/>
        <end position="241"/>
    </location>
</feature>
<evidence type="ECO:0000256" key="8">
    <source>
        <dbReference type="ARBA" id="ARBA00023170"/>
    </source>
</evidence>
<dbReference type="SUPFAM" id="SSF57716">
    <property type="entry name" value="Glucocorticoid receptor-like (DNA-binding domain)"/>
    <property type="match status" value="2"/>
</dbReference>
<feature type="compositionally biased region" description="Polar residues" evidence="10">
    <location>
        <begin position="522"/>
        <end position="539"/>
    </location>
</feature>
<accession>A0A8B8DPK8</accession>
<feature type="compositionally biased region" description="Low complexity" evidence="10">
    <location>
        <begin position="556"/>
        <end position="573"/>
    </location>
</feature>
<evidence type="ECO:0000256" key="6">
    <source>
        <dbReference type="ARBA" id="ARBA00023125"/>
    </source>
</evidence>
<dbReference type="AlphaFoldDB" id="A0A8B8DPK8"/>
<organism evidence="13 14">
    <name type="scientific">Crassostrea virginica</name>
    <name type="common">Eastern oyster</name>
    <dbReference type="NCBI Taxonomy" id="6565"/>
    <lineage>
        <taxon>Eukaryota</taxon>
        <taxon>Metazoa</taxon>
        <taxon>Spiralia</taxon>
        <taxon>Lophotrochozoa</taxon>
        <taxon>Mollusca</taxon>
        <taxon>Bivalvia</taxon>
        <taxon>Autobranchia</taxon>
        <taxon>Pteriomorphia</taxon>
        <taxon>Ostreida</taxon>
        <taxon>Ostreoidea</taxon>
        <taxon>Ostreidae</taxon>
        <taxon>Crassostrea</taxon>
    </lineage>
</organism>
<dbReference type="PANTHER" id="PTHR24082">
    <property type="entry name" value="NUCLEAR HORMONE RECEPTOR"/>
    <property type="match status" value="1"/>
</dbReference>
<dbReference type="OrthoDB" id="6159439at2759"/>
<dbReference type="PROSITE" id="PS51030">
    <property type="entry name" value="NUCLEAR_REC_DBD_2"/>
    <property type="match status" value="2"/>
</dbReference>
<keyword evidence="8" id="KW-0675">Receptor</keyword>
<dbReference type="InterPro" id="IPR013088">
    <property type="entry name" value="Znf_NHR/GATA"/>
</dbReference>
<evidence type="ECO:0000259" key="11">
    <source>
        <dbReference type="PROSITE" id="PS51030"/>
    </source>
</evidence>
<evidence type="ECO:0000256" key="7">
    <source>
        <dbReference type="ARBA" id="ARBA00023163"/>
    </source>
</evidence>
<dbReference type="GeneID" id="111128416"/>
<keyword evidence="6" id="KW-0238">DNA-binding</keyword>
<keyword evidence="5" id="KW-0805">Transcription regulation</keyword>
<evidence type="ECO:0000313" key="14">
    <source>
        <dbReference type="RefSeq" id="XP_022329720.1"/>
    </source>
</evidence>
<dbReference type="SUPFAM" id="SSF48508">
    <property type="entry name" value="Nuclear receptor ligand-binding domain"/>
    <property type="match status" value="1"/>
</dbReference>
<sequence length="1014" mass="114786">MTMDCLVQQPIWTGGYHHGSLASIHSHYFAPYYFPRKRSSFSCSYFSGPYGLPSRLDDDVAFPTDIKLERPDDCTPEEDKDFKICVVCGERASGYYFGALVCLPCKSFYIRCTKDGEPTFTCQCNGNCDIAKQGRIRCQYCRYQRCLMAGMCRKEKPETVQPADGQVLCKVCGDIANGIHFGVNTCEGCKKFFRRGLVENQSYLCKSEKKCTINPRNRNNCRYCRYQKCISVGMSREAIKMGRPKKAETADLNNSANSADASESPSISPVPSPPINFSPGSSPPRHHINDNMFDLSKVKAEPSNCDLASMSPTSLNSSTAAEVNLPKPVFTSAAQSFSVPYTESWSSSSPQSINDWSQNQRNSHINWHQEIAQSVAQQHMVSSVTTAQTVMPPVSNTTMPIPNPAVPNGNLVYEEDDMDDILAYLSQEQNPLEPKKNCMQNIPDHSSNQSYTPNSAMQQQSCMMKTQSSVPNFPTPSPKQFKQQINDFNNQMLQNDSYSQLNVDTSPSHSICSNNRVNYPSPAYQYSNGSPDHYSQGSPDPSYGPHSPQCMPPSPQYQQQPSPYSPCQYQNSPDSNQYHANSPQAASPNYPPSPPSNAFTPMTNYPQNNYVSLGSPAVGGMIAETKAMPYLDMKGQMKINQMFINFDDSIPIYPEEPKTDGLVSRTDFDKTLILKTLQHYRRNNPEYCVSSPESSPASYHESSEDSCEGFYTNNCGQKRKANCDPMGGMPFGNMGNNSFFTGNEKDFQCENYSMLKSQRYWNEPQRLLAQGPPSEEMMAFTNHIMSGYSKFVAACDESKKNMHNLVLKGQWPVFGKEESHWNHVQNRVIRNVSAFMNFVRTIPGFESINQEDAAELCIMNSFHIAIIVQANNYFDKEQKRYQYFWNWTLSPNNPLYFFKLRLLQCGEQLNQLNMTPLEETFLSIITFLSTDLLYLRDPATLESLRQKMIHILQAQLYAQGIDPIKRMQELFRAMPDCRHCSMWHKQLMCKMKTNMESQEVHQLFDKLDLENPLS</sequence>
<evidence type="ECO:0000256" key="1">
    <source>
        <dbReference type="ARBA" id="ARBA00005993"/>
    </source>
</evidence>